<protein>
    <submittedName>
        <fullName evidence="1">Uncharacterized protein</fullName>
    </submittedName>
</protein>
<sequence length="180" mass="20828">LNLPLVTDDENSDDDITKIFVNVPYLGLDGERLVKSLIRQLGRYVKPDVKFITRYQSKKLAMFCPTKDEVLTEHKAKVIYEIVCPGCGERYVGKTDRCFKTRMIEHGKRVDQPMNHHLNNCNSFHDLTDMFNLAQLFGESHGINHKEHILNAVLNNCKILDSNDNWSQLAFLEAFYIKKL</sequence>
<organism evidence="1 2">
    <name type="scientific">Clytia hemisphaerica</name>
    <dbReference type="NCBI Taxonomy" id="252671"/>
    <lineage>
        <taxon>Eukaryota</taxon>
        <taxon>Metazoa</taxon>
        <taxon>Cnidaria</taxon>
        <taxon>Hydrozoa</taxon>
        <taxon>Hydroidolina</taxon>
        <taxon>Leptothecata</taxon>
        <taxon>Obeliida</taxon>
        <taxon>Clytiidae</taxon>
        <taxon>Clytia</taxon>
    </lineage>
</organism>
<keyword evidence="2" id="KW-1185">Reference proteome</keyword>
<dbReference type="EnsemblMetazoa" id="CLYHEMT008432.1">
    <property type="protein sequence ID" value="CLYHEMP008432.1"/>
    <property type="gene ID" value="CLYHEMG008432"/>
</dbReference>
<evidence type="ECO:0000313" key="2">
    <source>
        <dbReference type="Proteomes" id="UP000594262"/>
    </source>
</evidence>
<accession>A0A7M5VCE5</accession>
<name>A0A7M5VCE5_9CNID</name>
<reference evidence="1" key="1">
    <citation type="submission" date="2021-01" db="UniProtKB">
        <authorList>
            <consortium name="EnsemblMetazoa"/>
        </authorList>
    </citation>
    <scope>IDENTIFICATION</scope>
</reference>
<dbReference type="AlphaFoldDB" id="A0A7M5VCE5"/>
<dbReference type="Proteomes" id="UP000594262">
    <property type="component" value="Unplaced"/>
</dbReference>
<proteinExistence type="predicted"/>
<evidence type="ECO:0000313" key="1">
    <source>
        <dbReference type="EnsemblMetazoa" id="CLYHEMP008432.1"/>
    </source>
</evidence>